<dbReference type="SUPFAM" id="SSF50249">
    <property type="entry name" value="Nucleic acid-binding proteins"/>
    <property type="match status" value="1"/>
</dbReference>
<organism evidence="1 2">
    <name type="scientific">Halogranum rubrum</name>
    <dbReference type="NCBI Taxonomy" id="553466"/>
    <lineage>
        <taxon>Archaea</taxon>
        <taxon>Methanobacteriati</taxon>
        <taxon>Methanobacteriota</taxon>
        <taxon>Stenosarchaea group</taxon>
        <taxon>Halobacteria</taxon>
        <taxon>Halobacteriales</taxon>
        <taxon>Haloferacaceae</taxon>
    </lineage>
</organism>
<dbReference type="RefSeq" id="WP_083851067.1">
    <property type="nucleotide sequence ID" value="NZ_FOTC01000001.1"/>
</dbReference>
<name>A0A1I4BLU4_9EURY</name>
<protein>
    <recommendedName>
        <fullName evidence="3">DUF35 domain-containing protein</fullName>
    </recommendedName>
</protein>
<evidence type="ECO:0000313" key="1">
    <source>
        <dbReference type="EMBL" id="SFK69157.1"/>
    </source>
</evidence>
<gene>
    <name evidence="1" type="ORF">SAMN04487950_0608</name>
</gene>
<dbReference type="Proteomes" id="UP000199607">
    <property type="component" value="Unassembled WGS sequence"/>
</dbReference>
<reference evidence="2" key="1">
    <citation type="submission" date="2016-10" db="EMBL/GenBank/DDBJ databases">
        <authorList>
            <person name="Varghese N."/>
            <person name="Submissions S."/>
        </authorList>
    </citation>
    <scope>NUCLEOTIDE SEQUENCE [LARGE SCALE GENOMIC DNA]</scope>
    <source>
        <strain evidence="2">CGMCC 1.7738</strain>
    </source>
</reference>
<evidence type="ECO:0008006" key="3">
    <source>
        <dbReference type="Google" id="ProtNLM"/>
    </source>
</evidence>
<dbReference type="PANTHER" id="PTHR34075">
    <property type="entry name" value="BLR3430 PROTEIN"/>
    <property type="match status" value="1"/>
</dbReference>
<evidence type="ECO:0000313" key="2">
    <source>
        <dbReference type="Proteomes" id="UP000199607"/>
    </source>
</evidence>
<dbReference type="InterPro" id="IPR052513">
    <property type="entry name" value="Thioester_dehydratase-like"/>
</dbReference>
<dbReference type="InterPro" id="IPR012340">
    <property type="entry name" value="NA-bd_OB-fold"/>
</dbReference>
<keyword evidence="2" id="KW-1185">Reference proteome</keyword>
<dbReference type="EMBL" id="FOTC01000001">
    <property type="protein sequence ID" value="SFK69157.1"/>
    <property type="molecule type" value="Genomic_DNA"/>
</dbReference>
<dbReference type="PANTHER" id="PTHR34075:SF5">
    <property type="entry name" value="BLR3430 PROTEIN"/>
    <property type="match status" value="1"/>
</dbReference>
<sequence length="127" mass="13583">MTNSKNAGYDDLLDAVDADRGYYLECESGHGSLPPRRVCPKCGSTHLVEKPLPDTGTVSTYTEIQVTTAEFAGETPVVAIADFGPVQLTGRVLAEGNDIALGVRVSPTVTTSQAGERHLAFDYPTRR</sequence>
<accession>A0A1I4BLU4</accession>
<dbReference type="STRING" id="553466.SAMN04487950_0608"/>
<proteinExistence type="predicted"/>
<dbReference type="AlphaFoldDB" id="A0A1I4BLU4"/>